<dbReference type="InterPro" id="IPR036691">
    <property type="entry name" value="Endo/exonu/phosph_ase_sf"/>
</dbReference>
<dbReference type="Proteomes" id="UP000265520">
    <property type="component" value="Unassembled WGS sequence"/>
</dbReference>
<organism evidence="2 3">
    <name type="scientific">Trifolium medium</name>
    <dbReference type="NCBI Taxonomy" id="97028"/>
    <lineage>
        <taxon>Eukaryota</taxon>
        <taxon>Viridiplantae</taxon>
        <taxon>Streptophyta</taxon>
        <taxon>Embryophyta</taxon>
        <taxon>Tracheophyta</taxon>
        <taxon>Spermatophyta</taxon>
        <taxon>Magnoliopsida</taxon>
        <taxon>eudicotyledons</taxon>
        <taxon>Gunneridae</taxon>
        <taxon>Pentapetalae</taxon>
        <taxon>rosids</taxon>
        <taxon>fabids</taxon>
        <taxon>Fabales</taxon>
        <taxon>Fabaceae</taxon>
        <taxon>Papilionoideae</taxon>
        <taxon>50 kb inversion clade</taxon>
        <taxon>NPAAA clade</taxon>
        <taxon>Hologalegina</taxon>
        <taxon>IRL clade</taxon>
        <taxon>Trifolieae</taxon>
        <taxon>Trifolium</taxon>
    </lineage>
</organism>
<dbReference type="AlphaFoldDB" id="A0A392NDV8"/>
<dbReference type="SUPFAM" id="SSF56219">
    <property type="entry name" value="DNase I-like"/>
    <property type="match status" value="1"/>
</dbReference>
<keyword evidence="2" id="KW-0269">Exonuclease</keyword>
<name>A0A392NDV8_9FABA</name>
<proteinExistence type="predicted"/>
<evidence type="ECO:0000256" key="1">
    <source>
        <dbReference type="SAM" id="MobiDB-lite"/>
    </source>
</evidence>
<dbReference type="EMBL" id="LXQA010034651">
    <property type="protein sequence ID" value="MCH97325.1"/>
    <property type="molecule type" value="Genomic_DNA"/>
</dbReference>
<protein>
    <submittedName>
        <fullName evidence="2">Endonuclease/exonuclease/phosphatase family protein</fullName>
    </submittedName>
</protein>
<accession>A0A392NDV8</accession>
<keyword evidence="3" id="KW-1185">Reference proteome</keyword>
<sequence>MGDFNDMLSADDKRGGTTQPPWLIRGFKEAVQDSGLIDLPMEGYPFTWTKGRRALNPTEERLDRALATQRWLDEFPYFKFKEQELNHVVSEAWNKEGHAPLLSKIKNCTEDLEVWGARLRSRFTRSIREYREEMEQNQDSSNDLCVRKYQEAREKLSKVLKQEEEYWKQRSKIHWLRDGDSNTKFFHAMASARRRRNHITKLSNNDGDLVHDQSGMCNIAKEYFDNLFQQGDK</sequence>
<keyword evidence="2" id="KW-0378">Hydrolase</keyword>
<keyword evidence="2" id="KW-0255">Endonuclease</keyword>
<keyword evidence="2" id="KW-0540">Nuclease</keyword>
<feature type="region of interest" description="Disordered" evidence="1">
    <location>
        <begin position="1"/>
        <end position="20"/>
    </location>
</feature>
<dbReference type="GO" id="GO:0004527">
    <property type="term" value="F:exonuclease activity"/>
    <property type="evidence" value="ECO:0007669"/>
    <property type="project" value="UniProtKB-KW"/>
</dbReference>
<dbReference type="GO" id="GO:0004519">
    <property type="term" value="F:endonuclease activity"/>
    <property type="evidence" value="ECO:0007669"/>
    <property type="project" value="UniProtKB-KW"/>
</dbReference>
<dbReference type="Gene3D" id="3.60.10.10">
    <property type="entry name" value="Endonuclease/exonuclease/phosphatase"/>
    <property type="match status" value="1"/>
</dbReference>
<reference evidence="2 3" key="1">
    <citation type="journal article" date="2018" name="Front. Plant Sci.">
        <title>Red Clover (Trifolium pratense) and Zigzag Clover (T. medium) - A Picture of Genomic Similarities and Differences.</title>
        <authorList>
            <person name="Dluhosova J."/>
            <person name="Istvanek J."/>
            <person name="Nedelnik J."/>
            <person name="Repkova J."/>
        </authorList>
    </citation>
    <scope>NUCLEOTIDE SEQUENCE [LARGE SCALE GENOMIC DNA]</scope>
    <source>
        <strain evidence="3">cv. 10/8</strain>
        <tissue evidence="2">Leaf</tissue>
    </source>
</reference>
<comment type="caution">
    <text evidence="2">The sequence shown here is derived from an EMBL/GenBank/DDBJ whole genome shotgun (WGS) entry which is preliminary data.</text>
</comment>
<dbReference type="PANTHER" id="PTHR33710:SF79">
    <property type="entry name" value="OS06G0205337 PROTEIN"/>
    <property type="match status" value="1"/>
</dbReference>
<dbReference type="PANTHER" id="PTHR33710">
    <property type="entry name" value="BNAC02G09200D PROTEIN"/>
    <property type="match status" value="1"/>
</dbReference>
<evidence type="ECO:0000313" key="3">
    <source>
        <dbReference type="Proteomes" id="UP000265520"/>
    </source>
</evidence>
<evidence type="ECO:0000313" key="2">
    <source>
        <dbReference type="EMBL" id="MCH97325.1"/>
    </source>
</evidence>